<feature type="compositionally biased region" description="Basic and acidic residues" evidence="1">
    <location>
        <begin position="954"/>
        <end position="971"/>
    </location>
</feature>
<evidence type="ECO:0008006" key="4">
    <source>
        <dbReference type="Google" id="ProtNLM"/>
    </source>
</evidence>
<protein>
    <recommendedName>
        <fullName evidence="4">Tetratricopeptide repeat protein</fullName>
    </recommendedName>
</protein>
<dbReference type="OMA" id="CCISSEC"/>
<feature type="region of interest" description="Disordered" evidence="1">
    <location>
        <begin position="594"/>
        <end position="629"/>
    </location>
</feature>
<dbReference type="Proteomes" id="UP000054937">
    <property type="component" value="Unassembled WGS sequence"/>
</dbReference>
<feature type="compositionally biased region" description="Basic and acidic residues" evidence="1">
    <location>
        <begin position="1168"/>
        <end position="1180"/>
    </location>
</feature>
<feature type="compositionally biased region" description="Basic residues" evidence="1">
    <location>
        <begin position="1181"/>
        <end position="1194"/>
    </location>
</feature>
<feature type="compositionally biased region" description="Basic and acidic residues" evidence="1">
    <location>
        <begin position="717"/>
        <end position="735"/>
    </location>
</feature>
<comment type="caution">
    <text evidence="2">The sequence shown here is derived from an EMBL/GenBank/DDBJ whole genome shotgun (WGS) entry which is preliminary data.</text>
</comment>
<feature type="compositionally biased region" description="Basic residues" evidence="1">
    <location>
        <begin position="828"/>
        <end position="838"/>
    </location>
</feature>
<feature type="compositionally biased region" description="Low complexity" evidence="1">
    <location>
        <begin position="645"/>
        <end position="701"/>
    </location>
</feature>
<organism evidence="2 3">
    <name type="scientific">Pseudocohnilembus persalinus</name>
    <name type="common">Ciliate</name>
    <dbReference type="NCBI Taxonomy" id="266149"/>
    <lineage>
        <taxon>Eukaryota</taxon>
        <taxon>Sar</taxon>
        <taxon>Alveolata</taxon>
        <taxon>Ciliophora</taxon>
        <taxon>Intramacronucleata</taxon>
        <taxon>Oligohymenophorea</taxon>
        <taxon>Scuticociliatia</taxon>
        <taxon>Philasterida</taxon>
        <taxon>Pseudocohnilembidae</taxon>
        <taxon>Pseudocohnilembus</taxon>
    </lineage>
</organism>
<evidence type="ECO:0000313" key="2">
    <source>
        <dbReference type="EMBL" id="KRX11185.1"/>
    </source>
</evidence>
<feature type="region of interest" description="Disordered" evidence="1">
    <location>
        <begin position="27"/>
        <end position="64"/>
    </location>
</feature>
<feature type="compositionally biased region" description="Low complexity" evidence="1">
    <location>
        <begin position="854"/>
        <end position="863"/>
    </location>
</feature>
<feature type="compositionally biased region" description="Polar residues" evidence="1">
    <location>
        <begin position="594"/>
        <end position="617"/>
    </location>
</feature>
<feature type="compositionally biased region" description="Low complexity" evidence="1">
    <location>
        <begin position="767"/>
        <end position="796"/>
    </location>
</feature>
<feature type="compositionally biased region" description="Basic and acidic residues" evidence="1">
    <location>
        <begin position="1093"/>
        <end position="1117"/>
    </location>
</feature>
<feature type="compositionally biased region" description="Low complexity" evidence="1">
    <location>
        <begin position="1118"/>
        <end position="1133"/>
    </location>
</feature>
<keyword evidence="3" id="KW-1185">Reference proteome</keyword>
<feature type="compositionally biased region" description="Basic and acidic residues" evidence="1">
    <location>
        <begin position="1058"/>
        <end position="1069"/>
    </location>
</feature>
<feature type="region of interest" description="Disordered" evidence="1">
    <location>
        <begin position="645"/>
        <end position="863"/>
    </location>
</feature>
<feature type="compositionally biased region" description="Low complexity" evidence="1">
    <location>
        <begin position="618"/>
        <end position="629"/>
    </location>
</feature>
<dbReference type="EMBL" id="LDAU01000005">
    <property type="protein sequence ID" value="KRX11185.1"/>
    <property type="molecule type" value="Genomic_DNA"/>
</dbReference>
<dbReference type="InterPro" id="IPR011990">
    <property type="entry name" value="TPR-like_helical_dom_sf"/>
</dbReference>
<sequence length="1632" mass="193891">MSQENERMIEEIMFTCETLLQQKIQEIKTQQEDSESNNNSPNSNDNKKQMQIKDNHNSQQNIQNGDIQQNKDKGQQQNNLIDNQVQNMVNSKDEIKTWKHNLLSKLLQKEEESLFNIEKISDLKFKLNIEQYQIIANIKPTLSIQQQMLQVFQSYKIFKNTLFNYPSDETLDVKSKLYRSIMDKFQDINIRHYQEFSEVCLVEMGQNQIENSDLVLTTVDHFLSPEINKNLIIQQPQVENENNDNYSVFFIGEPEIYETDQNYFWREIFKEKQEIILTEQQKNQRIIEFEETQKLIKLNYCINKVKQTDNDSQIFIILDKNLPKILQLDHDFSHLQKYVEEVEKIEQIKQQYRQKDENKTHSNSQKQITPFFKNITIPLKDLFQNLEIYEEIQLKKQEFLKQYEFNSLFQSHNNNNNQKQNNSIITEINTQSNFYSSFNNKANYIIQNPEQFYYFYNIDFFFVQNWKYWVFPYQKNLAKNIQKDEKQSEQLNESLLAQKFSTDNFHNFYFSSSDSSFEQPDDSYINNNNKYLLQYDIKKTDYSDFVEEEQEEVVEEILNDLSKSPQNEIPKKITMKNIESKPFVYEEEMGFLGQQQSENQSSVSKNNQKANIAPQTPSNQNQNLQSQDSINSSTISQGISTLQQSVQNQKTKVNQNQQQQSQSNNSTNKVNQNPNTSQKSNQQQQQQKNAINQQNQHQNTQLLSNKQQDQKASQNKKKQEQSQKKPTDSHSKPNKETYTQNQQISQPQNKTNKDLQQNPKQAKNQGQTTQIQTSANTNNNNINNNQNNNNLNTNLNTKEKQQQQEKNLSSSQISQVSTNQNQVESKKQNKNKKRKKNKVNNNNNNNKEIEQEQQEQLKLQQEQLQQEEKNAALKLKNEVQSQTDLEQLGQWTQPLSQNKNQRKKQLKERKKVIEDLAAKQLEEAENLLQAKEQSKISVSNKNNSNKNVQQETNNKQKIDETQKENPVEKQGQKNKNKKKQNLKEQNQNTIQQNQNTQKNESLKEKKKSLANNQSTQKSVNLNDKTQQQQENEWLGQNQQNFFQLQNYENEDFSSDEENQSKRKNSDQKNKQLKQQQDSQKNSVSQDNQKSKKKKDEKNVQKKSDQKELKEQKEDQEQNKQQQQIQVQIQTPQQSKKKGKQKKEQEKQVQQKEEKSETQSVKSLVTESGSKKNEEQEQEEKKKKKKKKSKKQKSLKQKEEDEINQILDQEKQNVLKEKQIIEEKNRQIQMEKQKLEKEKQIQQQRDQKHKETQFLQRKELRNRQEKLKQSQKIQQAVFSPSNQKKLSHKEQFINISTKQIFEQPDKISELISNFNTNNYISELPSQINQNLSQIYETAKTEIKQQNFVRAINFLQQGLVYLNENHTSYFTFSEVSKFRKDFFKRIAQSYLQINMFREAVLFGHLFYSMKLTSKQKYKANLILGKSYLNINMFREALFHFEQLKAVQEKPEYFVTYGYQLCWDILQNQENLVKNSPLFDYSWNKIKEELNEMRDRDFPWLISQNHQWNTLEDEVKNKHFNLFILISVNLFMDNFYGAVIGVFSNKEDAKQAQSKYINLQQKQNSTIFQKHYYQYQDKKTGNNRSMDILIHTESKEKGKIEGIAAFIQEFYVEDQILTHTPRIKNSIQIYALKQN</sequence>
<evidence type="ECO:0000313" key="3">
    <source>
        <dbReference type="Proteomes" id="UP000054937"/>
    </source>
</evidence>
<feature type="compositionally biased region" description="Acidic residues" evidence="1">
    <location>
        <begin position="1048"/>
        <end position="1057"/>
    </location>
</feature>
<feature type="compositionally biased region" description="Low complexity" evidence="1">
    <location>
        <begin position="1072"/>
        <end position="1087"/>
    </location>
</feature>
<feature type="compositionally biased region" description="Low complexity" evidence="1">
    <location>
        <begin position="983"/>
        <end position="999"/>
    </location>
</feature>
<feature type="region of interest" description="Disordered" evidence="1">
    <location>
        <begin position="1231"/>
        <end position="1254"/>
    </location>
</feature>
<proteinExistence type="predicted"/>
<feature type="compositionally biased region" description="Basic and acidic residues" evidence="1">
    <location>
        <begin position="1141"/>
        <end position="1156"/>
    </location>
</feature>
<feature type="compositionally biased region" description="Basic and acidic residues" evidence="1">
    <location>
        <begin position="45"/>
        <end position="56"/>
    </location>
</feature>
<feature type="compositionally biased region" description="Polar residues" evidence="1">
    <location>
        <begin position="736"/>
        <end position="766"/>
    </location>
</feature>
<dbReference type="SUPFAM" id="SSF48452">
    <property type="entry name" value="TPR-like"/>
    <property type="match status" value="1"/>
</dbReference>
<feature type="region of interest" description="Disordered" evidence="1">
    <location>
        <begin position="934"/>
        <end position="1207"/>
    </location>
</feature>
<feature type="compositionally biased region" description="Low complexity" evidence="1">
    <location>
        <begin position="1036"/>
        <end position="1046"/>
    </location>
</feature>
<feature type="compositionally biased region" description="Polar residues" evidence="1">
    <location>
        <begin position="1012"/>
        <end position="1035"/>
    </location>
</feature>
<dbReference type="InParanoid" id="A0A0V0R9M4"/>
<feature type="compositionally biased region" description="Low complexity" evidence="1">
    <location>
        <begin position="935"/>
        <end position="950"/>
    </location>
</feature>
<gene>
    <name evidence="2" type="ORF">PPERSA_10117</name>
</gene>
<evidence type="ECO:0000256" key="1">
    <source>
        <dbReference type="SAM" id="MobiDB-lite"/>
    </source>
</evidence>
<accession>A0A0V0R9M4</accession>
<reference evidence="2 3" key="1">
    <citation type="journal article" date="2015" name="Sci. Rep.">
        <title>Genome of the facultative scuticociliatosis pathogen Pseudocohnilembus persalinus provides insight into its virulence through horizontal gene transfer.</title>
        <authorList>
            <person name="Xiong J."/>
            <person name="Wang G."/>
            <person name="Cheng J."/>
            <person name="Tian M."/>
            <person name="Pan X."/>
            <person name="Warren A."/>
            <person name="Jiang C."/>
            <person name="Yuan D."/>
            <person name="Miao W."/>
        </authorList>
    </citation>
    <scope>NUCLEOTIDE SEQUENCE [LARGE SCALE GENOMIC DNA]</scope>
    <source>
        <strain evidence="2">36N120E</strain>
    </source>
</reference>
<name>A0A0V0R9M4_PSEPJ</name>